<reference evidence="1" key="1">
    <citation type="submission" date="2020-08" db="EMBL/GenBank/DDBJ databases">
        <title>Genome public.</title>
        <authorList>
            <person name="Liu C."/>
            <person name="Sun Q."/>
        </authorList>
    </citation>
    <scope>NUCLEOTIDE SEQUENCE</scope>
    <source>
        <strain evidence="1">N12</strain>
    </source>
</reference>
<dbReference type="RefSeq" id="WP_262433638.1">
    <property type="nucleotide sequence ID" value="NZ_JACRTF010000001.1"/>
</dbReference>
<accession>A0A926IP68</accession>
<dbReference type="AlphaFoldDB" id="A0A926IP68"/>
<name>A0A926IP68_9BACT</name>
<dbReference type="PROSITE" id="PS51257">
    <property type="entry name" value="PROKAR_LIPOPROTEIN"/>
    <property type="match status" value="1"/>
</dbReference>
<sequence length="90" mass="10006">MEARILFLILIIFSCIVEAQAVSVSDKLIVFQGHVFLSGGCKVKSDEDKDYRSVSSVSIDAVINGGLLSNFVNETDLSLLKWPFLFNKHK</sequence>
<proteinExistence type="predicted"/>
<keyword evidence="2" id="KW-1185">Reference proteome</keyword>
<gene>
    <name evidence="1" type="ORF">H8744_04115</name>
</gene>
<comment type="caution">
    <text evidence="1">The sequence shown here is derived from an EMBL/GenBank/DDBJ whole genome shotgun (WGS) entry which is preliminary data.</text>
</comment>
<organism evidence="1 2">
    <name type="scientific">Jilunia laotingensis</name>
    <dbReference type="NCBI Taxonomy" id="2763675"/>
    <lineage>
        <taxon>Bacteria</taxon>
        <taxon>Pseudomonadati</taxon>
        <taxon>Bacteroidota</taxon>
        <taxon>Bacteroidia</taxon>
        <taxon>Bacteroidales</taxon>
        <taxon>Bacteroidaceae</taxon>
        <taxon>Jilunia</taxon>
    </lineage>
</organism>
<dbReference type="EMBL" id="JACRTF010000001">
    <property type="protein sequence ID" value="MBC8592441.1"/>
    <property type="molecule type" value="Genomic_DNA"/>
</dbReference>
<evidence type="ECO:0000313" key="2">
    <source>
        <dbReference type="Proteomes" id="UP000651085"/>
    </source>
</evidence>
<dbReference type="Proteomes" id="UP000651085">
    <property type="component" value="Unassembled WGS sequence"/>
</dbReference>
<protein>
    <submittedName>
        <fullName evidence="1">Uncharacterized protein</fullName>
    </submittedName>
</protein>
<evidence type="ECO:0000313" key="1">
    <source>
        <dbReference type="EMBL" id="MBC8592441.1"/>
    </source>
</evidence>